<dbReference type="Proteomes" id="UP000181951">
    <property type="component" value="Unassembled WGS sequence"/>
</dbReference>
<dbReference type="Pfam" id="PF10145">
    <property type="entry name" value="PhageMin_Tail"/>
    <property type="match status" value="1"/>
</dbReference>
<organism evidence="3 4">
    <name type="scientific">Actinacidiphila rubida</name>
    <dbReference type="NCBI Taxonomy" id="310780"/>
    <lineage>
        <taxon>Bacteria</taxon>
        <taxon>Bacillati</taxon>
        <taxon>Actinomycetota</taxon>
        <taxon>Actinomycetes</taxon>
        <taxon>Kitasatosporales</taxon>
        <taxon>Streptomycetaceae</taxon>
        <taxon>Actinacidiphila</taxon>
    </lineage>
</organism>
<evidence type="ECO:0000313" key="3">
    <source>
        <dbReference type="EMBL" id="SEO83584.1"/>
    </source>
</evidence>
<dbReference type="EMBL" id="FODD01000046">
    <property type="protein sequence ID" value="SEO83584.1"/>
    <property type="molecule type" value="Genomic_DNA"/>
</dbReference>
<reference evidence="3 4" key="1">
    <citation type="submission" date="2016-10" db="EMBL/GenBank/DDBJ databases">
        <authorList>
            <person name="de Groot N.N."/>
        </authorList>
    </citation>
    <scope>NUCLEOTIDE SEQUENCE [LARGE SCALE GENOMIC DNA]</scope>
    <source>
        <strain evidence="3 4">CGMCC 4.2026</strain>
    </source>
</reference>
<feature type="domain" description="Phage tail tape measure protein" evidence="2">
    <location>
        <begin position="88"/>
        <end position="291"/>
    </location>
</feature>
<name>A0A1H8SZ05_9ACTN</name>
<proteinExistence type="predicted"/>
<accession>A0A1H8SZ05</accession>
<dbReference type="OrthoDB" id="2183194at2"/>
<dbReference type="NCBIfam" id="TIGR01760">
    <property type="entry name" value="tape_meas_TP901"/>
    <property type="match status" value="1"/>
</dbReference>
<dbReference type="InterPro" id="IPR010090">
    <property type="entry name" value="Phage_tape_meas"/>
</dbReference>
<evidence type="ECO:0000259" key="2">
    <source>
        <dbReference type="Pfam" id="PF10145"/>
    </source>
</evidence>
<keyword evidence="4" id="KW-1185">Reference proteome</keyword>
<dbReference type="AlphaFoldDB" id="A0A1H8SZ05"/>
<evidence type="ECO:0000313" key="4">
    <source>
        <dbReference type="Proteomes" id="UP000181951"/>
    </source>
</evidence>
<dbReference type="STRING" id="310780.SAMN05216267_104653"/>
<protein>
    <submittedName>
        <fullName evidence="3">Phage tail tape measure protein, TP901 family, core region</fullName>
    </submittedName>
</protein>
<evidence type="ECO:0000256" key="1">
    <source>
        <dbReference type="SAM" id="Coils"/>
    </source>
</evidence>
<feature type="coiled-coil region" evidence="1">
    <location>
        <begin position="743"/>
        <end position="799"/>
    </location>
</feature>
<gene>
    <name evidence="3" type="ORF">SAMN05216267_104653</name>
</gene>
<keyword evidence="1" id="KW-0175">Coiled coil</keyword>
<sequence>MSNLVEILVTAKNLTGPGMAAVNAQIDSTSAKMKVFNKTAMLAAAGFAVIGVEAVKAASKFDSEMTLLQTQAGVSADKIDGLKKGVLDLAGKVGQSPDSLAESLYHVESNFESMGISSSKALKLTETAAKGATVGHAGLVDVTNALTAAVAANIPGVENLDEAMGVLNATVGVGDMKMSDLAAAFGTGMVATVKGYGLSIKDVAAGLAVFGDNNIRGAKAGTQFRMTVQSLAAPAAGGAAALKSIGLATDTLAKDMQKGGLKLALEDLVAHMNAAGLSSKQQGQFITDAFGKKAGTGLNILVGQMDRLESKYPALDAGAKNFGQAWADTQKTFAFQMKQLETGAEALGITFGEKLIPPIQSTVHFLVEHKTASTDAALAMVALAAAAVGVATAMKAIAVSKAIWGGLTTGAAAARSVFESLALKTLYMQEAFVVAGGGARGLGAAFGTLSTGTKVAGAIAVVAGIALVAKHFSDESKQAKVSADDMSTALKNLAAGNGAAGTIAQLTKDAGNLHQSLMQRFNSNDSLWDILTNSGGKASAAKKDFKEAGQALADMVNAGQTSQAAAALQKMNDAGLHVPTKYLKDYNAALDGVKAESDLTAASQGRFGQQAEQVQQQLKAQQDVADGLAQSLQALDQINQASYDSETKFYDAIGKASEALKQNGKTLDVHTDKGRQNRDAVSAIAAATDDYTSKLSAQGASMQDIDAAYSKGYSSLVKAAEGFGYGATAAKKLADSLLHVPQEVKVQGNIDDLQAKLRTAKAQLKTVPASKQAKLIADIADLERKIRAAKAEISAVQGKTVAINIVTTHSTSGVMAHEGGGYATGGLAPMGQTAWVGEDGPELMQVTPLGTRILSNSDSKKLAKLNGLKVPGYARGTLTKAQQAALDRANAERAARSEALGSLGISYFGQLAGYRYNSFENATSGSSGSVGELESALNEWASKIKAASHGAQESRLIKDFDRFGAAALKNEAALLSVNSKLTAASDKLSALKDAAAQLKDSVSSGIVSGGSIAKTPAANALGVVEQLQGSVDNAKRFAADLARLKKSGLNSQSLSELAQAGVDGGLQTADALSGASPAYLKKINDLEKQLVAAGGSAGSTASNSVYGAGIAQAQGIVDGLKKQQAALDKVMMHAAQAMANELKKAFGRKAAGGTVGAAASGGARWGRTLVGEYGPEIADLPIGTRVHSAPDTARMLGGGQAAAPMHFTIQIGDREIGSFVVDPLRQEIRRQGGNVQAVLGQRGK</sequence>